<protein>
    <recommendedName>
        <fullName evidence="1">PLD phosphodiesterase domain-containing protein</fullName>
    </recommendedName>
</protein>
<dbReference type="Gene3D" id="3.30.870.10">
    <property type="entry name" value="Endonuclease Chain A"/>
    <property type="match status" value="1"/>
</dbReference>
<dbReference type="AlphaFoldDB" id="A0A7D7LD30"/>
<dbReference type="Proteomes" id="UP000514713">
    <property type="component" value="Chromosome"/>
</dbReference>
<feature type="domain" description="PLD phosphodiesterase" evidence="1">
    <location>
        <begin position="33"/>
        <end position="55"/>
    </location>
</feature>
<dbReference type="GO" id="GO:0003824">
    <property type="term" value="F:catalytic activity"/>
    <property type="evidence" value="ECO:0007669"/>
    <property type="project" value="InterPro"/>
</dbReference>
<proteinExistence type="predicted"/>
<dbReference type="KEGG" id="ned:HUN01_21705"/>
<reference evidence="3" key="1">
    <citation type="submission" date="2020-06" db="EMBL/GenBank/DDBJ databases">
        <title>Nostoc edaphicum CCNP1411 genome.</title>
        <authorList>
            <person name="Fidor A."/>
            <person name="Grabski M."/>
            <person name="Gawor J."/>
            <person name="Gromadka R."/>
            <person name="Wegrzyn G."/>
            <person name="Mazur-Marzec H."/>
        </authorList>
    </citation>
    <scope>NUCLEOTIDE SEQUENCE [LARGE SCALE GENOMIC DNA]</scope>
    <source>
        <strain evidence="3">CCNP1411</strain>
    </source>
</reference>
<evidence type="ECO:0000259" key="1">
    <source>
        <dbReference type="PROSITE" id="PS50035"/>
    </source>
</evidence>
<evidence type="ECO:0000313" key="2">
    <source>
        <dbReference type="EMBL" id="QMS90078.1"/>
    </source>
</evidence>
<sequence length="92" mass="10939">MKYLGWKYLGIYQLQRLEKLFPDLFELKLIGTHEKYLVCDNLFAFTGSHNILTSKGLYGDHEIGLRITESSIINELIDHFDECFSWENHKWI</sequence>
<evidence type="ECO:0000313" key="3">
    <source>
        <dbReference type="Proteomes" id="UP000514713"/>
    </source>
</evidence>
<dbReference type="GO" id="GO:0006793">
    <property type="term" value="P:phosphorus metabolic process"/>
    <property type="evidence" value="ECO:0007669"/>
    <property type="project" value="UniProtKB-ARBA"/>
</dbReference>
<keyword evidence="3" id="KW-1185">Reference proteome</keyword>
<accession>A0A7D7LD30</accession>
<name>A0A7D7LD30_9NOSO</name>
<dbReference type="EMBL" id="CP054698">
    <property type="protein sequence ID" value="QMS90078.1"/>
    <property type="molecule type" value="Genomic_DNA"/>
</dbReference>
<dbReference type="InterPro" id="IPR001736">
    <property type="entry name" value="PLipase_D/transphosphatidylase"/>
</dbReference>
<dbReference type="RefSeq" id="WP_181927939.1">
    <property type="nucleotide sequence ID" value="NZ_CP054698.1"/>
</dbReference>
<dbReference type="InterPro" id="IPR025202">
    <property type="entry name" value="PLD-like_dom"/>
</dbReference>
<organism evidence="2 3">
    <name type="scientific">Nostoc edaphicum CCNP1411</name>
    <dbReference type="NCBI Taxonomy" id="1472755"/>
    <lineage>
        <taxon>Bacteria</taxon>
        <taxon>Bacillati</taxon>
        <taxon>Cyanobacteriota</taxon>
        <taxon>Cyanophyceae</taxon>
        <taxon>Nostocales</taxon>
        <taxon>Nostocaceae</taxon>
        <taxon>Nostoc</taxon>
    </lineage>
</organism>
<dbReference type="Pfam" id="PF13091">
    <property type="entry name" value="PLDc_2"/>
    <property type="match status" value="1"/>
</dbReference>
<dbReference type="SUPFAM" id="SSF56024">
    <property type="entry name" value="Phospholipase D/nuclease"/>
    <property type="match status" value="1"/>
</dbReference>
<gene>
    <name evidence="2" type="ORF">HUN01_21705</name>
</gene>
<dbReference type="PROSITE" id="PS50035">
    <property type="entry name" value="PLD"/>
    <property type="match status" value="1"/>
</dbReference>